<dbReference type="Gene3D" id="1.10.1670.40">
    <property type="match status" value="1"/>
</dbReference>
<dbReference type="InterPro" id="IPR003265">
    <property type="entry name" value="HhH-GPD_domain"/>
</dbReference>
<dbReference type="CDD" id="cd00056">
    <property type="entry name" value="ENDO3c"/>
    <property type="match status" value="1"/>
</dbReference>
<keyword evidence="2" id="KW-0227">DNA damage</keyword>
<dbReference type="EMBL" id="UINC01012888">
    <property type="protein sequence ID" value="SVA56031.1"/>
    <property type="molecule type" value="Genomic_DNA"/>
</dbReference>
<protein>
    <recommendedName>
        <fullName evidence="4">HhH-GPD domain-containing protein</fullName>
    </recommendedName>
</protein>
<dbReference type="Pfam" id="PF00730">
    <property type="entry name" value="HhH-GPD"/>
    <property type="match status" value="1"/>
</dbReference>
<dbReference type="GO" id="GO:0043916">
    <property type="term" value="F:DNA-7-methylguanine glycosylase activity"/>
    <property type="evidence" value="ECO:0007669"/>
    <property type="project" value="TreeGrafter"/>
</dbReference>
<dbReference type="InterPro" id="IPR051912">
    <property type="entry name" value="Alkylbase_DNA_Glycosylase/TA"/>
</dbReference>
<dbReference type="SUPFAM" id="SSF48150">
    <property type="entry name" value="DNA-glycosylase"/>
    <property type="match status" value="1"/>
</dbReference>
<dbReference type="PANTHER" id="PTHR43003:SF5">
    <property type="entry name" value="DNA-3-METHYLADENINE GLYCOSYLASE"/>
    <property type="match status" value="1"/>
</dbReference>
<evidence type="ECO:0000259" key="4">
    <source>
        <dbReference type="Pfam" id="PF00730"/>
    </source>
</evidence>
<evidence type="ECO:0000256" key="3">
    <source>
        <dbReference type="ARBA" id="ARBA00023204"/>
    </source>
</evidence>
<evidence type="ECO:0000313" key="5">
    <source>
        <dbReference type="EMBL" id="SVA56031.1"/>
    </source>
</evidence>
<accession>A0A381WUS8</accession>
<evidence type="ECO:0000256" key="1">
    <source>
        <dbReference type="ARBA" id="ARBA00010817"/>
    </source>
</evidence>
<keyword evidence="3" id="KW-0234">DNA repair</keyword>
<organism evidence="5">
    <name type="scientific">marine metagenome</name>
    <dbReference type="NCBI Taxonomy" id="408172"/>
    <lineage>
        <taxon>unclassified sequences</taxon>
        <taxon>metagenomes</taxon>
        <taxon>ecological metagenomes</taxon>
    </lineage>
</organism>
<feature type="non-terminal residue" evidence="5">
    <location>
        <position position="136"/>
    </location>
</feature>
<comment type="similarity">
    <text evidence="1">Belongs to the alkylbase DNA glycosidase AlkA family.</text>
</comment>
<dbReference type="PANTHER" id="PTHR43003">
    <property type="entry name" value="DNA-3-METHYLADENINE GLYCOSYLASE"/>
    <property type="match status" value="1"/>
</dbReference>
<dbReference type="FunFam" id="1.10.340.30:FF:000004">
    <property type="entry name" value="DNA-3-methyladenine glycosylase II"/>
    <property type="match status" value="1"/>
</dbReference>
<feature type="domain" description="HhH-GPD" evidence="4">
    <location>
        <begin position="41"/>
        <end position="102"/>
    </location>
</feature>
<sequence>MNIDKAKTHLRKVDPTMAKLISKYGSPNFEPIKNHFESLARSIIYQQLSGKAANAIYERFKNLFGNNDFPYPENILVLPAEVLQKVGLSKQKIIYLKDLSIKWEQIKIQFSNIEKMSNGEISNILLEVKGIGQWTI</sequence>
<dbReference type="AlphaFoldDB" id="A0A381WUS8"/>
<dbReference type="GO" id="GO:0032131">
    <property type="term" value="F:alkylated DNA binding"/>
    <property type="evidence" value="ECO:0007669"/>
    <property type="project" value="TreeGrafter"/>
</dbReference>
<dbReference type="GO" id="GO:0008725">
    <property type="term" value="F:DNA-3-methyladenine glycosylase activity"/>
    <property type="evidence" value="ECO:0007669"/>
    <property type="project" value="TreeGrafter"/>
</dbReference>
<proteinExistence type="inferred from homology"/>
<gene>
    <name evidence="5" type="ORF">METZ01_LOCUS108885</name>
</gene>
<dbReference type="GO" id="GO:0006285">
    <property type="term" value="P:base-excision repair, AP site formation"/>
    <property type="evidence" value="ECO:0007669"/>
    <property type="project" value="TreeGrafter"/>
</dbReference>
<evidence type="ECO:0000256" key="2">
    <source>
        <dbReference type="ARBA" id="ARBA00022763"/>
    </source>
</evidence>
<reference evidence="5" key="1">
    <citation type="submission" date="2018-05" db="EMBL/GenBank/DDBJ databases">
        <authorList>
            <person name="Lanie J.A."/>
            <person name="Ng W.-L."/>
            <person name="Kazmierczak K.M."/>
            <person name="Andrzejewski T.M."/>
            <person name="Davidsen T.M."/>
            <person name="Wayne K.J."/>
            <person name="Tettelin H."/>
            <person name="Glass J.I."/>
            <person name="Rusch D."/>
            <person name="Podicherti R."/>
            <person name="Tsui H.-C.T."/>
            <person name="Winkler M.E."/>
        </authorList>
    </citation>
    <scope>NUCLEOTIDE SEQUENCE</scope>
</reference>
<dbReference type="GO" id="GO:0006307">
    <property type="term" value="P:DNA alkylation repair"/>
    <property type="evidence" value="ECO:0007669"/>
    <property type="project" value="TreeGrafter"/>
</dbReference>
<dbReference type="GO" id="GO:0032993">
    <property type="term" value="C:protein-DNA complex"/>
    <property type="evidence" value="ECO:0007669"/>
    <property type="project" value="TreeGrafter"/>
</dbReference>
<name>A0A381WUS8_9ZZZZ</name>
<dbReference type="InterPro" id="IPR011257">
    <property type="entry name" value="DNA_glycosylase"/>
</dbReference>
<dbReference type="Gene3D" id="1.10.340.30">
    <property type="entry name" value="Hypothetical protein, domain 2"/>
    <property type="match status" value="1"/>
</dbReference>